<proteinExistence type="predicted"/>
<keyword evidence="3" id="KW-1185">Reference proteome</keyword>
<dbReference type="Pfam" id="PF22564">
    <property type="entry name" value="HAAS"/>
    <property type="match status" value="1"/>
</dbReference>
<gene>
    <name evidence="2" type="ORF">V1634_31220</name>
</gene>
<comment type="caution">
    <text evidence="2">The sequence shown here is derived from an EMBL/GenBank/DDBJ whole genome shotgun (WGS) entry which is preliminary data.</text>
</comment>
<feature type="transmembrane region" description="Helical" evidence="1">
    <location>
        <begin position="166"/>
        <end position="188"/>
    </location>
</feature>
<feature type="transmembrane region" description="Helical" evidence="1">
    <location>
        <begin position="141"/>
        <end position="160"/>
    </location>
</feature>
<evidence type="ECO:0000313" key="3">
    <source>
        <dbReference type="Proteomes" id="UP001339911"/>
    </source>
</evidence>
<keyword evidence="1" id="KW-0472">Membrane</keyword>
<dbReference type="RefSeq" id="WP_331211307.1">
    <property type="nucleotide sequence ID" value="NZ_JAZGQL010000033.1"/>
</dbReference>
<feature type="transmembrane region" description="Helical" evidence="1">
    <location>
        <begin position="113"/>
        <end position="129"/>
    </location>
</feature>
<organism evidence="2 3">
    <name type="scientific">Plantactinospora veratri</name>
    <dbReference type="NCBI Taxonomy" id="1436122"/>
    <lineage>
        <taxon>Bacteria</taxon>
        <taxon>Bacillati</taxon>
        <taxon>Actinomycetota</taxon>
        <taxon>Actinomycetes</taxon>
        <taxon>Micromonosporales</taxon>
        <taxon>Micromonosporaceae</taxon>
        <taxon>Plantactinospora</taxon>
    </lineage>
</organism>
<sequence length="205" mass="22001">MSPTTPDALVRNYLRRLRAELAPLPADRRQEVLDQIAEHIAVRRAEPDGQSLAEVRAMLDRLGDPATLGADARERFGVPPRRRGPLETLVLLCCGFGPFLVLVPAVALPSGPVRPWHVVPVAVAALLWLSRFWPVRDKLTATAMLLGCAAVFVLLDLVGFQDTGLGSLALLLVALFVPFGAATCYLAIRTSRLGTAAPPAALGTR</sequence>
<dbReference type="Proteomes" id="UP001339911">
    <property type="component" value="Unassembled WGS sequence"/>
</dbReference>
<evidence type="ECO:0000313" key="2">
    <source>
        <dbReference type="EMBL" id="MEE6311310.1"/>
    </source>
</evidence>
<keyword evidence="1" id="KW-1133">Transmembrane helix</keyword>
<evidence type="ECO:0008006" key="4">
    <source>
        <dbReference type="Google" id="ProtNLM"/>
    </source>
</evidence>
<feature type="transmembrane region" description="Helical" evidence="1">
    <location>
        <begin position="89"/>
        <end position="107"/>
    </location>
</feature>
<reference evidence="2 3" key="1">
    <citation type="submission" date="2024-01" db="EMBL/GenBank/DDBJ databases">
        <title>Genome insights into Plantactinospora veratri sp. nov.</title>
        <authorList>
            <person name="Wang L."/>
        </authorList>
    </citation>
    <scope>NUCLEOTIDE SEQUENCE [LARGE SCALE GENOMIC DNA]</scope>
    <source>
        <strain evidence="2 3">NEAU-FHS4</strain>
    </source>
</reference>
<name>A0ABU7SN22_9ACTN</name>
<accession>A0ABU7SN22</accession>
<protein>
    <recommendedName>
        <fullName evidence="4">DUF1700 domain-containing protein</fullName>
    </recommendedName>
</protein>
<dbReference type="EMBL" id="JAZGQL010000033">
    <property type="protein sequence ID" value="MEE6311310.1"/>
    <property type="molecule type" value="Genomic_DNA"/>
</dbReference>
<keyword evidence="1" id="KW-0812">Transmembrane</keyword>
<evidence type="ECO:0000256" key="1">
    <source>
        <dbReference type="SAM" id="Phobius"/>
    </source>
</evidence>